<protein>
    <recommendedName>
        <fullName evidence="5">MYND-type domain-containing protein</fullName>
    </recommendedName>
</protein>
<dbReference type="SUPFAM" id="SSF144232">
    <property type="entry name" value="HIT/MYND zinc finger-like"/>
    <property type="match status" value="1"/>
</dbReference>
<comment type="caution">
    <text evidence="6">The sequence shown here is derived from an EMBL/GenBank/DDBJ whole genome shotgun (WGS) entry which is preliminary data.</text>
</comment>
<evidence type="ECO:0000256" key="2">
    <source>
        <dbReference type="ARBA" id="ARBA00022771"/>
    </source>
</evidence>
<dbReference type="GO" id="GO:0008270">
    <property type="term" value="F:zinc ion binding"/>
    <property type="evidence" value="ECO:0007669"/>
    <property type="project" value="UniProtKB-KW"/>
</dbReference>
<dbReference type="AlphaFoldDB" id="A0A819I000"/>
<accession>A0A819I000</accession>
<feature type="domain" description="MYND-type" evidence="5">
    <location>
        <begin position="484"/>
        <end position="523"/>
    </location>
</feature>
<reference evidence="6" key="1">
    <citation type="submission" date="2021-02" db="EMBL/GenBank/DDBJ databases">
        <authorList>
            <person name="Nowell W R."/>
        </authorList>
    </citation>
    <scope>NUCLEOTIDE SEQUENCE</scope>
</reference>
<dbReference type="InterPro" id="IPR002893">
    <property type="entry name" value="Znf_MYND"/>
</dbReference>
<sequence>MRCIAANRSVLTVLDQNATLPDFNDNNQTAMTNDIECMDIIQFADGWYSYPDLNTFNSDLLLDTLTIRHIKPSKAVSPWNVKAENPTVIPLTEIGMCRINGLSTRQLEALFNLSQLLFGLARAEQSNYTFRDLQLGQQPQRFREAGFNKFPNNNNRPIDFFAIFQLVVSDVVKSGAIDIVFMMHKDSRIRCVKQKCLDLLSNVATIPDVARLILDRYSDFLIQLVQGIRDGHLIEEKIPSLSVLLRLCKVIVNKNLLDSYQSLIDMQFIDIIIDLFDTGEYKYIDSVVYFIKFESLALQCLNIMLQCAEHVDMWSEKAQIRLVNYCCTLLHKSVLDDEQKYNHHHHHNNNNQKKTEINHLIYAEQHSIIHSLSYATLTFLSVVRCRKEIGIFYRENEHFRELLSAMRHKYGPRSEFISRDPSISNALNQIATILFERHQRKKKLRHHYYQQQSEEYVKQYSYGQDEDEDQDENRQYRKCSNSLCQMIENDQVKFQTCPHCHKLTYCSQYCREVHWTLNHNLSCRSINNYIKKEDSTVLYTNNRCYETLPAPYQDNNTLSMLHSSTFETLPVQISQSVIQPTDEIKNELCYPSLSSSSTTTKKKSFKTLLSLLRFGSKRR</sequence>
<evidence type="ECO:0000313" key="7">
    <source>
        <dbReference type="Proteomes" id="UP000663842"/>
    </source>
</evidence>
<evidence type="ECO:0000256" key="1">
    <source>
        <dbReference type="ARBA" id="ARBA00022723"/>
    </source>
</evidence>
<proteinExistence type="predicted"/>
<name>A0A819I000_9BILA</name>
<evidence type="ECO:0000313" key="6">
    <source>
        <dbReference type="EMBL" id="CAF3908247.1"/>
    </source>
</evidence>
<dbReference type="Proteomes" id="UP000663842">
    <property type="component" value="Unassembled WGS sequence"/>
</dbReference>
<organism evidence="6 7">
    <name type="scientific">Rotaria magnacalcarata</name>
    <dbReference type="NCBI Taxonomy" id="392030"/>
    <lineage>
        <taxon>Eukaryota</taxon>
        <taxon>Metazoa</taxon>
        <taxon>Spiralia</taxon>
        <taxon>Gnathifera</taxon>
        <taxon>Rotifera</taxon>
        <taxon>Eurotatoria</taxon>
        <taxon>Bdelloidea</taxon>
        <taxon>Philodinida</taxon>
        <taxon>Philodinidae</taxon>
        <taxon>Rotaria</taxon>
    </lineage>
</organism>
<dbReference type="Gene3D" id="6.10.140.2220">
    <property type="match status" value="1"/>
</dbReference>
<keyword evidence="1" id="KW-0479">Metal-binding</keyword>
<evidence type="ECO:0000259" key="5">
    <source>
        <dbReference type="PROSITE" id="PS50865"/>
    </source>
</evidence>
<evidence type="ECO:0000256" key="3">
    <source>
        <dbReference type="ARBA" id="ARBA00022833"/>
    </source>
</evidence>
<dbReference type="EMBL" id="CAJOBF010001064">
    <property type="protein sequence ID" value="CAF3908247.1"/>
    <property type="molecule type" value="Genomic_DNA"/>
</dbReference>
<dbReference type="PROSITE" id="PS50865">
    <property type="entry name" value="ZF_MYND_2"/>
    <property type="match status" value="1"/>
</dbReference>
<gene>
    <name evidence="6" type="ORF">UXM345_LOCUS10925</name>
</gene>
<evidence type="ECO:0000256" key="4">
    <source>
        <dbReference type="PROSITE-ProRule" id="PRU00134"/>
    </source>
</evidence>
<keyword evidence="3" id="KW-0862">Zinc</keyword>
<keyword evidence="2 4" id="KW-0863">Zinc-finger</keyword>